<dbReference type="SFLD" id="SFLDS00057">
    <property type="entry name" value="Glutaminase/Asparaginase"/>
    <property type="match status" value="1"/>
</dbReference>
<dbReference type="PROSITE" id="PS51732">
    <property type="entry name" value="ASN_GLN_ASE_3"/>
    <property type="match status" value="1"/>
</dbReference>
<evidence type="ECO:0000256" key="3">
    <source>
        <dbReference type="PROSITE-ProRule" id="PRU10100"/>
    </source>
</evidence>
<reference evidence="7" key="1">
    <citation type="journal article" date="2019" name="Int. J. Syst. Evol. Microbiol.">
        <title>The Global Catalogue of Microorganisms (GCM) 10K type strain sequencing project: providing services to taxonomists for standard genome sequencing and annotation.</title>
        <authorList>
            <consortium name="The Broad Institute Genomics Platform"/>
            <consortium name="The Broad Institute Genome Sequencing Center for Infectious Disease"/>
            <person name="Wu L."/>
            <person name="Ma J."/>
        </authorList>
    </citation>
    <scope>NUCLEOTIDE SEQUENCE [LARGE SCALE GENOMIC DNA]</scope>
    <source>
        <strain evidence="7">CGMCC 1.12295</strain>
    </source>
</reference>
<dbReference type="Gene3D" id="3.40.50.40">
    <property type="match status" value="1"/>
</dbReference>
<dbReference type="InterPro" id="IPR036152">
    <property type="entry name" value="Asp/glu_Ase-like_sf"/>
</dbReference>
<dbReference type="Pfam" id="PF17763">
    <property type="entry name" value="Asparaginase_C"/>
    <property type="match status" value="1"/>
</dbReference>
<dbReference type="PRINTS" id="PR00139">
    <property type="entry name" value="ASNGLNASE"/>
</dbReference>
<dbReference type="Pfam" id="PF00710">
    <property type="entry name" value="Asparaginase"/>
    <property type="match status" value="1"/>
</dbReference>
<keyword evidence="2" id="KW-0378">Hydrolase</keyword>
<dbReference type="PIRSF" id="PIRSF001220">
    <property type="entry name" value="L-ASNase_gatD"/>
    <property type="match status" value="1"/>
</dbReference>
<evidence type="ECO:0000259" key="5">
    <source>
        <dbReference type="Pfam" id="PF17763"/>
    </source>
</evidence>
<comment type="caution">
    <text evidence="6">The sequence shown here is derived from an EMBL/GenBank/DDBJ whole genome shotgun (WGS) entry which is preliminary data.</text>
</comment>
<dbReference type="InterPro" id="IPR027474">
    <property type="entry name" value="L-asparaginase_N"/>
</dbReference>
<dbReference type="InterPro" id="IPR006034">
    <property type="entry name" value="Asparaginase/glutaminase-like"/>
</dbReference>
<evidence type="ECO:0000313" key="7">
    <source>
        <dbReference type="Proteomes" id="UP001597301"/>
    </source>
</evidence>
<evidence type="ECO:0000259" key="4">
    <source>
        <dbReference type="Pfam" id="PF00710"/>
    </source>
</evidence>
<dbReference type="PANTHER" id="PTHR11707:SF28">
    <property type="entry name" value="60 KDA LYSOPHOSPHOLIPASE"/>
    <property type="match status" value="1"/>
</dbReference>
<dbReference type="InterPro" id="IPR027473">
    <property type="entry name" value="L-asparaginase_C"/>
</dbReference>
<feature type="domain" description="Asparaginase/glutaminase C-terminal" evidence="5">
    <location>
        <begin position="206"/>
        <end position="319"/>
    </location>
</feature>
<dbReference type="PIRSF" id="PIRSF500176">
    <property type="entry name" value="L_ASNase"/>
    <property type="match status" value="1"/>
</dbReference>
<dbReference type="RefSeq" id="WP_380773831.1">
    <property type="nucleotide sequence ID" value="NZ_JBHUEO010000026.1"/>
</dbReference>
<evidence type="ECO:0000256" key="1">
    <source>
        <dbReference type="ARBA" id="ARBA00010518"/>
    </source>
</evidence>
<dbReference type="PANTHER" id="PTHR11707">
    <property type="entry name" value="L-ASPARAGINASE"/>
    <property type="match status" value="1"/>
</dbReference>
<feature type="active site" evidence="3">
    <location>
        <position position="88"/>
    </location>
</feature>
<feature type="domain" description="L-asparaginase N-terminal" evidence="4">
    <location>
        <begin position="4"/>
        <end position="193"/>
    </location>
</feature>
<dbReference type="Gene3D" id="3.40.50.1170">
    <property type="entry name" value="L-asparaginase, N-terminal domain"/>
    <property type="match status" value="1"/>
</dbReference>
<name>A0ABW4KGN8_9BACI</name>
<dbReference type="SMART" id="SM00870">
    <property type="entry name" value="Asparaginase"/>
    <property type="match status" value="1"/>
</dbReference>
<accession>A0ABW4KGN8</accession>
<proteinExistence type="inferred from homology"/>
<evidence type="ECO:0000256" key="2">
    <source>
        <dbReference type="ARBA" id="ARBA00022801"/>
    </source>
</evidence>
<dbReference type="InterPro" id="IPR027475">
    <property type="entry name" value="Asparaginase/glutaminase_AS2"/>
</dbReference>
<protein>
    <submittedName>
        <fullName evidence="6">Asparaginase</fullName>
    </submittedName>
</protein>
<dbReference type="InterPro" id="IPR037152">
    <property type="entry name" value="L-asparaginase_N_sf"/>
</dbReference>
<gene>
    <name evidence="6" type="ORF">ACFSCZ_10265</name>
</gene>
<keyword evidence="7" id="KW-1185">Reference proteome</keyword>
<evidence type="ECO:0000313" key="6">
    <source>
        <dbReference type="EMBL" id="MFD1707115.1"/>
    </source>
</evidence>
<dbReference type="InterPro" id="IPR004550">
    <property type="entry name" value="AsnASE_II"/>
</dbReference>
<organism evidence="6 7">
    <name type="scientific">Siminovitchia sediminis</name>
    <dbReference type="NCBI Taxonomy" id="1274353"/>
    <lineage>
        <taxon>Bacteria</taxon>
        <taxon>Bacillati</taxon>
        <taxon>Bacillota</taxon>
        <taxon>Bacilli</taxon>
        <taxon>Bacillales</taxon>
        <taxon>Bacillaceae</taxon>
        <taxon>Siminovitchia</taxon>
    </lineage>
</organism>
<dbReference type="Proteomes" id="UP001597301">
    <property type="component" value="Unassembled WGS sequence"/>
</dbReference>
<dbReference type="CDD" id="cd08964">
    <property type="entry name" value="L-asparaginase_II"/>
    <property type="match status" value="1"/>
</dbReference>
<dbReference type="SUPFAM" id="SSF53774">
    <property type="entry name" value="Glutaminase/Asparaginase"/>
    <property type="match status" value="1"/>
</dbReference>
<dbReference type="PROSITE" id="PS00917">
    <property type="entry name" value="ASN_GLN_ASE_2"/>
    <property type="match status" value="1"/>
</dbReference>
<sequence length="322" mass="34937">MKHILAIHTGGTISMETDTGTNTVNMGDTHPLVQTANHLHLPVHLTEKQPFHKPSPHITVNDMLVLKNLIETEYRRSKVDGIVITHGTDTMEETAFFLDLTLEIDIPIIMTGAMRSSNDIGSDGIYNFMGAIRTAAHDQAKGKGVLVVFNDEIHTAKEVTKVHTTNAAAFQSVNSGPAGAISGDSIHFHYEPVKQKLIKIHEINKKVALLKAYAGMDSSILHAVRDLPYDGLVIEALGLGNLPPETAEGIESLIANDIPVVLVSRCIKGMAGAAYNYPGGGRKLKELGVIFSQGLNGPKARLKLLAALMHTNRVQDIKDTYF</sequence>
<comment type="similarity">
    <text evidence="1">Belongs to the asparaginase 1 family.</text>
</comment>
<dbReference type="InterPro" id="IPR040919">
    <property type="entry name" value="Asparaginase_C"/>
</dbReference>
<dbReference type="EMBL" id="JBHUEO010000026">
    <property type="protein sequence ID" value="MFD1707115.1"/>
    <property type="molecule type" value="Genomic_DNA"/>
</dbReference>